<dbReference type="SUPFAM" id="SSF52540">
    <property type="entry name" value="P-loop containing nucleoside triphosphate hydrolases"/>
    <property type="match status" value="1"/>
</dbReference>
<evidence type="ECO:0000313" key="1">
    <source>
        <dbReference type="EMBL" id="OGF98300.1"/>
    </source>
</evidence>
<gene>
    <name evidence="1" type="ORF">A2Z86_04315</name>
</gene>
<dbReference type="Proteomes" id="UP000176992">
    <property type="component" value="Unassembled WGS sequence"/>
</dbReference>
<evidence type="ECO:0000313" key="2">
    <source>
        <dbReference type="Proteomes" id="UP000176992"/>
    </source>
</evidence>
<dbReference type="InterPro" id="IPR027417">
    <property type="entry name" value="P-loop_NTPase"/>
</dbReference>
<organism evidence="1 2">
    <name type="scientific">Candidatus Glassbacteria bacterium GWA2_58_10</name>
    <dbReference type="NCBI Taxonomy" id="1817865"/>
    <lineage>
        <taxon>Bacteria</taxon>
        <taxon>Candidatus Glassiibacteriota</taxon>
    </lineage>
</organism>
<dbReference type="AlphaFoldDB" id="A0A1F5YDP0"/>
<accession>A0A1F5YDP0</accession>
<comment type="caution">
    <text evidence="1">The sequence shown here is derived from an EMBL/GenBank/DDBJ whole genome shotgun (WGS) entry which is preliminary data.</text>
</comment>
<sequence length="177" mass="19599">MLIGLTARNAAGKDEVARYLVGHHGFRYFSLSDVLRGELERKRVPVSRENLTAEGNALRGARGAGALARIALEALEGIDKAVVVSIRNPGEVEVLHERKDFILVGVDAPVEVRYRRAAARGRSDDARSLEDFIRQERAELSGGENEQQLERVFGMSDRVISNEGTLEDLYAKVEELL</sequence>
<dbReference type="Gene3D" id="3.40.50.300">
    <property type="entry name" value="P-loop containing nucleotide triphosphate hydrolases"/>
    <property type="match status" value="1"/>
</dbReference>
<protein>
    <recommendedName>
        <fullName evidence="3">Dephospho-CoA kinase</fullName>
    </recommendedName>
</protein>
<dbReference type="EMBL" id="MFIV01000131">
    <property type="protein sequence ID" value="OGF98300.1"/>
    <property type="molecule type" value="Genomic_DNA"/>
</dbReference>
<proteinExistence type="predicted"/>
<name>A0A1F5YDP0_9BACT</name>
<dbReference type="PANTHER" id="PTHR41930:SF1">
    <property type="entry name" value="DEPHOSPHO-COA KINASE"/>
    <property type="match status" value="1"/>
</dbReference>
<reference evidence="1 2" key="1">
    <citation type="journal article" date="2016" name="Nat. Commun.">
        <title>Thousands of microbial genomes shed light on interconnected biogeochemical processes in an aquifer system.</title>
        <authorList>
            <person name="Anantharaman K."/>
            <person name="Brown C.T."/>
            <person name="Hug L.A."/>
            <person name="Sharon I."/>
            <person name="Castelle C.J."/>
            <person name="Probst A.J."/>
            <person name="Thomas B.C."/>
            <person name="Singh A."/>
            <person name="Wilkins M.J."/>
            <person name="Karaoz U."/>
            <person name="Brodie E.L."/>
            <person name="Williams K.H."/>
            <person name="Hubbard S.S."/>
            <person name="Banfield J.F."/>
        </authorList>
    </citation>
    <scope>NUCLEOTIDE SEQUENCE [LARGE SCALE GENOMIC DNA]</scope>
</reference>
<evidence type="ECO:0008006" key="3">
    <source>
        <dbReference type="Google" id="ProtNLM"/>
    </source>
</evidence>
<dbReference type="PANTHER" id="PTHR41930">
    <property type="entry name" value="UPF0200 PROTEIN MJ1399"/>
    <property type="match status" value="1"/>
</dbReference>